<feature type="repeat" description="ANK" evidence="3">
    <location>
        <begin position="42"/>
        <end position="74"/>
    </location>
</feature>
<gene>
    <name evidence="6" type="ORF">NHX12_027701</name>
</gene>
<dbReference type="Gene3D" id="1.20.1170.10">
    <property type="match status" value="1"/>
</dbReference>
<dbReference type="Pfam" id="PF12796">
    <property type="entry name" value="Ank_2"/>
    <property type="match status" value="2"/>
</dbReference>
<feature type="coiled-coil region" evidence="4">
    <location>
        <begin position="397"/>
        <end position="483"/>
    </location>
</feature>
<feature type="non-terminal residue" evidence="6">
    <location>
        <position position="695"/>
    </location>
</feature>
<feature type="region of interest" description="Disordered" evidence="5">
    <location>
        <begin position="180"/>
        <end position="201"/>
    </location>
</feature>
<dbReference type="PROSITE" id="PS50297">
    <property type="entry name" value="ANK_REP_REGION"/>
    <property type="match status" value="2"/>
</dbReference>
<keyword evidence="2 4" id="KW-0175">Coiled coil</keyword>
<comment type="caution">
    <text evidence="6">The sequence shown here is derived from an EMBL/GenBank/DDBJ whole genome shotgun (WGS) entry which is preliminary data.</text>
</comment>
<evidence type="ECO:0000313" key="7">
    <source>
        <dbReference type="Proteomes" id="UP001148018"/>
    </source>
</evidence>
<feature type="compositionally biased region" description="Basic and acidic residues" evidence="5">
    <location>
        <begin position="260"/>
        <end position="274"/>
    </location>
</feature>
<dbReference type="InterPro" id="IPR042420">
    <property type="entry name" value="RAI14/UACA"/>
</dbReference>
<feature type="repeat" description="ANK" evidence="3">
    <location>
        <begin position="108"/>
        <end position="140"/>
    </location>
</feature>
<dbReference type="PROSITE" id="PS50088">
    <property type="entry name" value="ANK_REPEAT"/>
    <property type="match status" value="3"/>
</dbReference>
<dbReference type="InterPro" id="IPR036770">
    <property type="entry name" value="Ankyrin_rpt-contain_sf"/>
</dbReference>
<dbReference type="OrthoDB" id="194358at2759"/>
<dbReference type="PANTHER" id="PTHR24129:SF0">
    <property type="entry name" value="ANKYCORBIN"/>
    <property type="match status" value="1"/>
</dbReference>
<evidence type="ECO:0000256" key="2">
    <source>
        <dbReference type="ARBA" id="ARBA00023054"/>
    </source>
</evidence>
<evidence type="ECO:0000313" key="6">
    <source>
        <dbReference type="EMBL" id="KAJ3605656.1"/>
    </source>
</evidence>
<dbReference type="EMBL" id="JANIIK010000043">
    <property type="protein sequence ID" value="KAJ3605656.1"/>
    <property type="molecule type" value="Genomic_DNA"/>
</dbReference>
<feature type="region of interest" description="Disordered" evidence="5">
    <location>
        <begin position="260"/>
        <end position="298"/>
    </location>
</feature>
<organism evidence="6 7">
    <name type="scientific">Muraenolepis orangiensis</name>
    <name type="common">Patagonian moray cod</name>
    <dbReference type="NCBI Taxonomy" id="630683"/>
    <lineage>
        <taxon>Eukaryota</taxon>
        <taxon>Metazoa</taxon>
        <taxon>Chordata</taxon>
        <taxon>Craniata</taxon>
        <taxon>Vertebrata</taxon>
        <taxon>Euteleostomi</taxon>
        <taxon>Actinopterygii</taxon>
        <taxon>Neopterygii</taxon>
        <taxon>Teleostei</taxon>
        <taxon>Neoteleostei</taxon>
        <taxon>Acanthomorphata</taxon>
        <taxon>Zeiogadaria</taxon>
        <taxon>Gadariae</taxon>
        <taxon>Gadiformes</taxon>
        <taxon>Muraenolepidoidei</taxon>
        <taxon>Muraenolepididae</taxon>
        <taxon>Muraenolepis</taxon>
    </lineage>
</organism>
<evidence type="ECO:0008006" key="8">
    <source>
        <dbReference type="Google" id="ProtNLM"/>
    </source>
</evidence>
<dbReference type="InterPro" id="IPR002110">
    <property type="entry name" value="Ankyrin_rpt"/>
</dbReference>
<dbReference type="Proteomes" id="UP001148018">
    <property type="component" value="Unassembled WGS sequence"/>
</dbReference>
<dbReference type="GO" id="GO:0003779">
    <property type="term" value="F:actin binding"/>
    <property type="evidence" value="ECO:0007669"/>
    <property type="project" value="InterPro"/>
</dbReference>
<evidence type="ECO:0000256" key="4">
    <source>
        <dbReference type="SAM" id="Coils"/>
    </source>
</evidence>
<feature type="repeat" description="ANK" evidence="3">
    <location>
        <begin position="75"/>
        <end position="107"/>
    </location>
</feature>
<dbReference type="Gene3D" id="1.25.40.20">
    <property type="entry name" value="Ankyrin repeat-containing domain"/>
    <property type="match status" value="1"/>
</dbReference>
<name>A0A9Q0EH36_9TELE</name>
<evidence type="ECO:0000256" key="3">
    <source>
        <dbReference type="PROSITE-ProRule" id="PRU00023"/>
    </source>
</evidence>
<dbReference type="SMART" id="SM00248">
    <property type="entry name" value="ANK"/>
    <property type="match status" value="3"/>
</dbReference>
<accession>A0A9Q0EH36</accession>
<protein>
    <recommendedName>
        <fullName evidence="8">Retinoic acid induced 14</fullName>
    </recommendedName>
</protein>
<feature type="compositionally biased region" description="Basic and acidic residues" evidence="5">
    <location>
        <begin position="283"/>
        <end position="298"/>
    </location>
</feature>
<feature type="coiled-coil region" evidence="4">
    <location>
        <begin position="585"/>
        <end position="650"/>
    </location>
</feature>
<evidence type="ECO:0000256" key="1">
    <source>
        <dbReference type="ARBA" id="ARBA00022737"/>
    </source>
</evidence>
<sequence>PLSAKTLFQGVASGASWRSVVRRVAFRPRVNLGVNPVKLDSEGKTALHVAATCGLTDCLSVILAHGAELTVTDAAGLTALHLATKNHHTECVKRLVQGKCPVEAVDGSGRTALHYAAASGNLQTVELLCKHRSPVNLRDAEGFSPLLLSSQHGHSEGLDVHHYVQLCSSAEVKGSLTAALHSPRGPETRSPTSPKHDQEERSQLLETIKDLRNITEEDQEKQRPLFLGKEDLKESTIMTSSASFHDPSSIMTELLETREENRWLRSQEPSRGEREDEEEDEEARERKEEARKRERSREEDLLLKQEVQQLKFRLAQSGCEQERAAQRTAQEEEQDRRSAQMEKWYKEAQEEIRMLQDALRGTVTVEEAARDFKDMKAELGGAIGDLQRRLLELSRQQQTLTSRVLELQAALEDSEKQLSSSQQEAVLLRREAEVQAQTSVSEDDHTRVVSSLGNAIKELEGQAEGLREELSQNKTQVDALQSRITADKELASDGSVSRLHHEATRLSLEEEVGRLTQLLQGALRKQDEMALEAAAVRESRAEREALRELAVSREAEVRSLGGKLVEARDGVSQLKQLVETHQTSEREKNKRIDDLSREVGKLKEALNSLSQLPHGASPASKRLQQSQQLMETMQQQNKQLQYQLAEINKQHSEVVSVYRTHLLYAVQGQMDEDVQKALKQILMMCKMPNTTKEAF</sequence>
<proteinExistence type="predicted"/>
<keyword evidence="1" id="KW-0677">Repeat</keyword>
<evidence type="ECO:0000256" key="5">
    <source>
        <dbReference type="SAM" id="MobiDB-lite"/>
    </source>
</evidence>
<dbReference type="AlphaFoldDB" id="A0A9Q0EH36"/>
<dbReference type="SUPFAM" id="SSF48403">
    <property type="entry name" value="Ankyrin repeat"/>
    <property type="match status" value="1"/>
</dbReference>
<reference evidence="6" key="1">
    <citation type="submission" date="2022-07" db="EMBL/GenBank/DDBJ databases">
        <title>Chromosome-level genome of Muraenolepis orangiensis.</title>
        <authorList>
            <person name="Kim J."/>
        </authorList>
    </citation>
    <scope>NUCLEOTIDE SEQUENCE</scope>
    <source>
        <strain evidence="6">KU_S4_2022</strain>
        <tissue evidence="6">Muscle</tissue>
    </source>
</reference>
<keyword evidence="3" id="KW-0040">ANK repeat</keyword>
<keyword evidence="7" id="KW-1185">Reference proteome</keyword>
<dbReference type="PANTHER" id="PTHR24129">
    <property type="entry name" value="ANKYCORBIN"/>
    <property type="match status" value="1"/>
</dbReference>